<comment type="similarity">
    <text evidence="3">Belongs to the RimP family.</text>
</comment>
<dbReference type="PANTHER" id="PTHR33867">
    <property type="entry name" value="RIBOSOME MATURATION FACTOR RIMP"/>
    <property type="match status" value="1"/>
</dbReference>
<gene>
    <name evidence="3 6" type="primary">rimP</name>
    <name evidence="6" type="ORF">ACFOZ5_05435</name>
</gene>
<feature type="domain" description="Ribosome maturation factor RimP N-terminal" evidence="4">
    <location>
        <begin position="11"/>
        <end position="84"/>
    </location>
</feature>
<keyword evidence="7" id="KW-1185">Reference proteome</keyword>
<dbReference type="Pfam" id="PF02576">
    <property type="entry name" value="RimP_N"/>
    <property type="match status" value="1"/>
</dbReference>
<dbReference type="Gene3D" id="3.30.300.70">
    <property type="entry name" value="RimP-like superfamily, N-terminal"/>
    <property type="match status" value="1"/>
</dbReference>
<dbReference type="Proteomes" id="UP001595798">
    <property type="component" value="Unassembled WGS sequence"/>
</dbReference>
<evidence type="ECO:0000313" key="6">
    <source>
        <dbReference type="EMBL" id="MFC4258479.1"/>
    </source>
</evidence>
<evidence type="ECO:0000259" key="5">
    <source>
        <dbReference type="Pfam" id="PF17384"/>
    </source>
</evidence>
<dbReference type="RefSeq" id="WP_379886001.1">
    <property type="nucleotide sequence ID" value="NZ_JBHSDI010000008.1"/>
</dbReference>
<evidence type="ECO:0000313" key="7">
    <source>
        <dbReference type="Proteomes" id="UP001595798"/>
    </source>
</evidence>
<dbReference type="Gene3D" id="2.30.30.180">
    <property type="entry name" value="Ribosome maturation factor RimP, C-terminal domain"/>
    <property type="match status" value="1"/>
</dbReference>
<comment type="function">
    <text evidence="3">Required for maturation of 30S ribosomal subunits.</text>
</comment>
<dbReference type="SUPFAM" id="SSF74942">
    <property type="entry name" value="YhbC-like, C-terminal domain"/>
    <property type="match status" value="1"/>
</dbReference>
<reference evidence="7" key="1">
    <citation type="journal article" date="2019" name="Int. J. Syst. Evol. Microbiol.">
        <title>The Global Catalogue of Microorganisms (GCM) 10K type strain sequencing project: providing services to taxonomists for standard genome sequencing and annotation.</title>
        <authorList>
            <consortium name="The Broad Institute Genomics Platform"/>
            <consortium name="The Broad Institute Genome Sequencing Center for Infectious Disease"/>
            <person name="Wu L."/>
            <person name="Ma J."/>
        </authorList>
    </citation>
    <scope>NUCLEOTIDE SEQUENCE [LARGE SCALE GENOMIC DNA]</scope>
    <source>
        <strain evidence="7">CECT 7297</strain>
    </source>
</reference>
<dbReference type="CDD" id="cd01734">
    <property type="entry name" value="YlxS_C"/>
    <property type="match status" value="1"/>
</dbReference>
<keyword evidence="1 3" id="KW-0963">Cytoplasm</keyword>
<accession>A0ABV8QHA6</accession>
<keyword evidence="2 3" id="KW-0690">Ribosome biogenesis</keyword>
<dbReference type="InterPro" id="IPR003728">
    <property type="entry name" value="Ribosome_maturation_RimP"/>
</dbReference>
<evidence type="ECO:0000256" key="2">
    <source>
        <dbReference type="ARBA" id="ARBA00022517"/>
    </source>
</evidence>
<sequence>MSAKLNKLDEILRPVVEGLGYELWGIEFRSQGRHSILRLFIDDQNDGISVEDCEKVSRQVSGVLDVEDPIQNEYTLEVSSPGMDRPLFRLEQFEDWAGHHVSIRLRMAFEGRRKFQGVLKGIEGTDVVVVVDDHEYLLPFESIDKANIVPVFE</sequence>
<evidence type="ECO:0000256" key="3">
    <source>
        <dbReference type="HAMAP-Rule" id="MF_01077"/>
    </source>
</evidence>
<dbReference type="InterPro" id="IPR028998">
    <property type="entry name" value="RimP_C"/>
</dbReference>
<comment type="subcellular location">
    <subcellularLocation>
        <location evidence="3">Cytoplasm</location>
    </subcellularLocation>
</comment>
<dbReference type="InterPro" id="IPR036847">
    <property type="entry name" value="RimP_C_sf"/>
</dbReference>
<name>A0ABV8QHA6_9GAMM</name>
<evidence type="ECO:0000256" key="1">
    <source>
        <dbReference type="ARBA" id="ARBA00022490"/>
    </source>
</evidence>
<dbReference type="HAMAP" id="MF_01077">
    <property type="entry name" value="RimP"/>
    <property type="match status" value="1"/>
</dbReference>
<feature type="domain" description="Ribosome maturation factor RimP C-terminal" evidence="5">
    <location>
        <begin position="87"/>
        <end position="152"/>
    </location>
</feature>
<dbReference type="InterPro" id="IPR035956">
    <property type="entry name" value="RimP_N_sf"/>
</dbReference>
<dbReference type="PANTHER" id="PTHR33867:SF1">
    <property type="entry name" value="RIBOSOME MATURATION FACTOR RIMP"/>
    <property type="match status" value="1"/>
</dbReference>
<proteinExistence type="inferred from homology"/>
<dbReference type="InterPro" id="IPR028989">
    <property type="entry name" value="RimP_N"/>
</dbReference>
<protein>
    <recommendedName>
        <fullName evidence="3">Ribosome maturation factor RimP</fullName>
    </recommendedName>
</protein>
<dbReference type="SUPFAM" id="SSF75420">
    <property type="entry name" value="YhbC-like, N-terminal domain"/>
    <property type="match status" value="1"/>
</dbReference>
<comment type="caution">
    <text evidence="6">The sequence shown here is derived from an EMBL/GenBank/DDBJ whole genome shotgun (WGS) entry which is preliminary data.</text>
</comment>
<dbReference type="Pfam" id="PF17384">
    <property type="entry name" value="DUF150_C"/>
    <property type="match status" value="1"/>
</dbReference>
<organism evidence="6 7">
    <name type="scientific">Marinobacter lacisalsi</name>
    <dbReference type="NCBI Taxonomy" id="475979"/>
    <lineage>
        <taxon>Bacteria</taxon>
        <taxon>Pseudomonadati</taxon>
        <taxon>Pseudomonadota</taxon>
        <taxon>Gammaproteobacteria</taxon>
        <taxon>Pseudomonadales</taxon>
        <taxon>Marinobacteraceae</taxon>
        <taxon>Marinobacter</taxon>
    </lineage>
</organism>
<dbReference type="EMBL" id="JBHSDI010000008">
    <property type="protein sequence ID" value="MFC4258479.1"/>
    <property type="molecule type" value="Genomic_DNA"/>
</dbReference>
<dbReference type="NCBIfam" id="NF000927">
    <property type="entry name" value="PRK00092.1-1"/>
    <property type="match status" value="1"/>
</dbReference>
<evidence type="ECO:0000259" key="4">
    <source>
        <dbReference type="Pfam" id="PF02576"/>
    </source>
</evidence>